<dbReference type="HOGENOM" id="CLU_3012838_0_0_0"/>
<dbReference type="eggNOG" id="ENOG5031JIH">
    <property type="taxonomic scope" value="Bacteria"/>
</dbReference>
<dbReference type="RefSeq" id="WP_012641460.1">
    <property type="nucleotide sequence ID" value="NC_011959.1"/>
</dbReference>
<keyword evidence="1" id="KW-1133">Transmembrane helix</keyword>
<dbReference type="EMBL" id="CP001275">
    <property type="protein sequence ID" value="ACM04858.1"/>
    <property type="molecule type" value="Genomic_DNA"/>
</dbReference>
<keyword evidence="1" id="KW-0472">Membrane</keyword>
<protein>
    <submittedName>
        <fullName evidence="2">Uncharacterized protein</fullName>
    </submittedName>
</protein>
<feature type="transmembrane region" description="Helical" evidence="1">
    <location>
        <begin position="17"/>
        <end position="41"/>
    </location>
</feature>
<evidence type="ECO:0000313" key="3">
    <source>
        <dbReference type="Proteomes" id="UP000000447"/>
    </source>
</evidence>
<evidence type="ECO:0000313" key="2">
    <source>
        <dbReference type="EMBL" id="ACM04858.1"/>
    </source>
</evidence>
<name>B9L264_THERP</name>
<sequence>MGFIGMQPEPLTPRGRAIVLTAVILALLFIVVWGAGIVLMLHNPGQGTVCLSGRCW</sequence>
<accession>B9L264</accession>
<organism evidence="2 3">
    <name type="scientific">Thermomicrobium roseum (strain ATCC 27502 / DSM 5159 / P-2)</name>
    <dbReference type="NCBI Taxonomy" id="309801"/>
    <lineage>
        <taxon>Bacteria</taxon>
        <taxon>Pseudomonadati</taxon>
        <taxon>Thermomicrobiota</taxon>
        <taxon>Thermomicrobia</taxon>
        <taxon>Thermomicrobiales</taxon>
        <taxon>Thermomicrobiaceae</taxon>
        <taxon>Thermomicrobium</taxon>
    </lineage>
</organism>
<gene>
    <name evidence="2" type="ordered locus">trd_0046</name>
</gene>
<evidence type="ECO:0000256" key="1">
    <source>
        <dbReference type="SAM" id="Phobius"/>
    </source>
</evidence>
<dbReference type="Proteomes" id="UP000000447">
    <property type="component" value="Chromosome"/>
</dbReference>
<proteinExistence type="predicted"/>
<reference evidence="2 3" key="1">
    <citation type="journal article" date="2009" name="PLoS ONE">
        <title>Complete genome sequence of the aerobic CO-oxidizing thermophile Thermomicrobium roseum.</title>
        <authorList>
            <person name="Wu D."/>
            <person name="Raymond J."/>
            <person name="Wu M."/>
            <person name="Chatterji S."/>
            <person name="Ren Q."/>
            <person name="Graham J.E."/>
            <person name="Bryant D.A."/>
            <person name="Robb F."/>
            <person name="Colman A."/>
            <person name="Tallon L.J."/>
            <person name="Badger J.H."/>
            <person name="Madupu R."/>
            <person name="Ward N.L."/>
            <person name="Eisen J.A."/>
        </authorList>
    </citation>
    <scope>NUCLEOTIDE SEQUENCE [LARGE SCALE GENOMIC DNA]</scope>
    <source>
        <strain evidence="3">ATCC 27502 / DSM 5159 / P-2</strain>
    </source>
</reference>
<keyword evidence="1" id="KW-0812">Transmembrane</keyword>
<keyword evidence="3" id="KW-1185">Reference proteome</keyword>
<dbReference type="AlphaFoldDB" id="B9L264"/>
<dbReference type="KEGG" id="tro:trd_0046"/>